<evidence type="ECO:0000256" key="5">
    <source>
        <dbReference type="ARBA" id="ARBA00022989"/>
    </source>
</evidence>
<evidence type="ECO:0000256" key="4">
    <source>
        <dbReference type="ARBA" id="ARBA00022692"/>
    </source>
</evidence>
<feature type="transmembrane region" description="Helical" evidence="7">
    <location>
        <begin position="166"/>
        <end position="189"/>
    </location>
</feature>
<evidence type="ECO:0000256" key="3">
    <source>
        <dbReference type="ARBA" id="ARBA00022475"/>
    </source>
</evidence>
<feature type="domain" description="ABC transmembrane type-1" evidence="8">
    <location>
        <begin position="100"/>
        <end position="289"/>
    </location>
</feature>
<evidence type="ECO:0000256" key="1">
    <source>
        <dbReference type="ARBA" id="ARBA00004651"/>
    </source>
</evidence>
<keyword evidence="3" id="KW-1003">Cell membrane</keyword>
<proteinExistence type="inferred from homology"/>
<comment type="subcellular location">
    <subcellularLocation>
        <location evidence="1 7">Cell membrane</location>
        <topology evidence="1 7">Multi-pass membrane protein</topology>
    </subcellularLocation>
</comment>
<comment type="caution">
    <text evidence="9">The sequence shown here is derived from an EMBL/GenBank/DDBJ whole genome shotgun (WGS) entry which is preliminary data.</text>
</comment>
<dbReference type="EMBL" id="JBHTLY010000004">
    <property type="protein sequence ID" value="MFD1202335.1"/>
    <property type="molecule type" value="Genomic_DNA"/>
</dbReference>
<dbReference type="InterPro" id="IPR000515">
    <property type="entry name" value="MetI-like"/>
</dbReference>
<accession>A0ABW3TP30</accession>
<dbReference type="PROSITE" id="PS50928">
    <property type="entry name" value="ABC_TM1"/>
    <property type="match status" value="1"/>
</dbReference>
<dbReference type="RefSeq" id="WP_343960972.1">
    <property type="nucleotide sequence ID" value="NZ_BAAAKZ010000010.1"/>
</dbReference>
<evidence type="ECO:0000256" key="6">
    <source>
        <dbReference type="ARBA" id="ARBA00023136"/>
    </source>
</evidence>
<keyword evidence="10" id="KW-1185">Reference proteome</keyword>
<dbReference type="PANTHER" id="PTHR43386">
    <property type="entry name" value="OLIGOPEPTIDE TRANSPORT SYSTEM PERMEASE PROTEIN APPC"/>
    <property type="match status" value="1"/>
</dbReference>
<gene>
    <name evidence="9" type="ORF">ACFQ3U_10570</name>
</gene>
<dbReference type="CDD" id="cd06261">
    <property type="entry name" value="TM_PBP2"/>
    <property type="match status" value="1"/>
</dbReference>
<evidence type="ECO:0000313" key="10">
    <source>
        <dbReference type="Proteomes" id="UP001597181"/>
    </source>
</evidence>
<keyword evidence="6 7" id="KW-0472">Membrane</keyword>
<keyword evidence="4 7" id="KW-0812">Transmembrane</keyword>
<dbReference type="InterPro" id="IPR050366">
    <property type="entry name" value="BP-dependent_transpt_permease"/>
</dbReference>
<feature type="transmembrane region" description="Helical" evidence="7">
    <location>
        <begin position="139"/>
        <end position="160"/>
    </location>
</feature>
<sequence>MTTPTMTIPTQRKPLRLKRMRKRSAQAERSLFRILLRDKVGLAGGLIVVVVALAAVLAPLVAPYDPTAMSEWRLSSPNSVFLLGSDEAGRDLLSRSIYGARTSLTVSITVIACAAIIGVTLGLLAGYYRGLVDNIIMRFMDVLFAFPTLLLALAVVAALGTAIENLILALVIVFIPTFARIARSAAITLAQEPFVESARAIGARDSYIVFRYILPNALAPIAVQVTISLAYAILVEASLGYLGLGVQPPAASWGAMLASGKAFVEISIWPSLVPGVCIFITVLGFNLLGDALRDSLDPRLRSQA</sequence>
<dbReference type="Gene3D" id="1.10.3720.10">
    <property type="entry name" value="MetI-like"/>
    <property type="match status" value="1"/>
</dbReference>
<protein>
    <submittedName>
        <fullName evidence="9">ABC transporter permease</fullName>
    </submittedName>
</protein>
<feature type="transmembrane region" description="Helical" evidence="7">
    <location>
        <begin position="104"/>
        <end position="127"/>
    </location>
</feature>
<comment type="similarity">
    <text evidence="7">Belongs to the binding-protein-dependent transport system permease family.</text>
</comment>
<dbReference type="Pfam" id="PF00528">
    <property type="entry name" value="BPD_transp_1"/>
    <property type="match status" value="1"/>
</dbReference>
<dbReference type="InterPro" id="IPR035906">
    <property type="entry name" value="MetI-like_sf"/>
</dbReference>
<keyword evidence="5 7" id="KW-1133">Transmembrane helix</keyword>
<dbReference type="SUPFAM" id="SSF161098">
    <property type="entry name" value="MetI-like"/>
    <property type="match status" value="1"/>
</dbReference>
<evidence type="ECO:0000259" key="8">
    <source>
        <dbReference type="PROSITE" id="PS50928"/>
    </source>
</evidence>
<dbReference type="Pfam" id="PF12911">
    <property type="entry name" value="OppC_N"/>
    <property type="match status" value="1"/>
</dbReference>
<evidence type="ECO:0000313" key="9">
    <source>
        <dbReference type="EMBL" id="MFD1202335.1"/>
    </source>
</evidence>
<dbReference type="PANTHER" id="PTHR43386:SF25">
    <property type="entry name" value="PEPTIDE ABC TRANSPORTER PERMEASE PROTEIN"/>
    <property type="match status" value="1"/>
</dbReference>
<evidence type="ECO:0000256" key="2">
    <source>
        <dbReference type="ARBA" id="ARBA00022448"/>
    </source>
</evidence>
<name>A0ABW3TP30_9MICO</name>
<evidence type="ECO:0000256" key="7">
    <source>
        <dbReference type="RuleBase" id="RU363032"/>
    </source>
</evidence>
<feature type="transmembrane region" description="Helical" evidence="7">
    <location>
        <begin position="209"/>
        <end position="234"/>
    </location>
</feature>
<dbReference type="InterPro" id="IPR025966">
    <property type="entry name" value="OppC_N"/>
</dbReference>
<feature type="transmembrane region" description="Helical" evidence="7">
    <location>
        <begin position="266"/>
        <end position="289"/>
    </location>
</feature>
<reference evidence="10" key="1">
    <citation type="journal article" date="2019" name="Int. J. Syst. Evol. Microbiol.">
        <title>The Global Catalogue of Microorganisms (GCM) 10K type strain sequencing project: providing services to taxonomists for standard genome sequencing and annotation.</title>
        <authorList>
            <consortium name="The Broad Institute Genomics Platform"/>
            <consortium name="The Broad Institute Genome Sequencing Center for Infectious Disease"/>
            <person name="Wu L."/>
            <person name="Ma J."/>
        </authorList>
    </citation>
    <scope>NUCLEOTIDE SEQUENCE [LARGE SCALE GENOMIC DNA]</scope>
    <source>
        <strain evidence="10">CCUG 50213</strain>
    </source>
</reference>
<dbReference type="Proteomes" id="UP001597181">
    <property type="component" value="Unassembled WGS sequence"/>
</dbReference>
<organism evidence="9 10">
    <name type="scientific">Leucobacter albus</name>
    <dbReference type="NCBI Taxonomy" id="272210"/>
    <lineage>
        <taxon>Bacteria</taxon>
        <taxon>Bacillati</taxon>
        <taxon>Actinomycetota</taxon>
        <taxon>Actinomycetes</taxon>
        <taxon>Micrococcales</taxon>
        <taxon>Microbacteriaceae</taxon>
        <taxon>Leucobacter</taxon>
    </lineage>
</organism>
<keyword evidence="2 7" id="KW-0813">Transport</keyword>